<evidence type="ECO:0008006" key="4">
    <source>
        <dbReference type="Google" id="ProtNLM"/>
    </source>
</evidence>
<reference evidence="2 3" key="1">
    <citation type="submission" date="2018-04" db="EMBL/GenBank/DDBJ databases">
        <title>WGS assembly of Panicum hallii var. hallii HAL2.</title>
        <authorList>
            <person name="Lovell J."/>
            <person name="Jenkins J."/>
            <person name="Lowry D."/>
            <person name="Mamidi S."/>
            <person name="Sreedasyam A."/>
            <person name="Weng X."/>
            <person name="Barry K."/>
            <person name="Bonette J."/>
            <person name="Campitelli B."/>
            <person name="Daum C."/>
            <person name="Gordon S."/>
            <person name="Gould B."/>
            <person name="Lipzen A."/>
            <person name="MacQueen A."/>
            <person name="Palacio-Mejia J."/>
            <person name="Plott C."/>
            <person name="Shakirov E."/>
            <person name="Shu S."/>
            <person name="Yoshinaga Y."/>
            <person name="Zane M."/>
            <person name="Rokhsar D."/>
            <person name="Grimwood J."/>
            <person name="Schmutz J."/>
            <person name="Juenger T."/>
        </authorList>
    </citation>
    <scope>NUCLEOTIDE SEQUENCE [LARGE SCALE GENOMIC DNA]</scope>
    <source>
        <strain evidence="3">cv. HAL2</strain>
    </source>
</reference>
<proteinExistence type="predicted"/>
<evidence type="ECO:0000313" key="2">
    <source>
        <dbReference type="EMBL" id="PUZ46757.1"/>
    </source>
</evidence>
<evidence type="ECO:0000256" key="1">
    <source>
        <dbReference type="SAM" id="SignalP"/>
    </source>
</evidence>
<sequence length="73" mass="8278">MRLPLILIYLPFSRLLPALWSIAQASVASHLLQFSISILCRGFGVLKRTVDAKLFVQRSSILPVYLWHVANDI</sequence>
<feature type="signal peptide" evidence="1">
    <location>
        <begin position="1"/>
        <end position="25"/>
    </location>
</feature>
<accession>A0A2T7CTT0</accession>
<evidence type="ECO:0000313" key="3">
    <source>
        <dbReference type="Proteomes" id="UP000244336"/>
    </source>
</evidence>
<keyword evidence="1" id="KW-0732">Signal</keyword>
<name>A0A2T7CTT0_9POAL</name>
<dbReference type="Proteomes" id="UP000244336">
    <property type="component" value="Chromosome 7"/>
</dbReference>
<keyword evidence="3" id="KW-1185">Reference proteome</keyword>
<feature type="chain" id="PRO_5015493527" description="Secreted protein" evidence="1">
    <location>
        <begin position="26"/>
        <end position="73"/>
    </location>
</feature>
<protein>
    <recommendedName>
        <fullName evidence="4">Secreted protein</fullName>
    </recommendedName>
</protein>
<gene>
    <name evidence="2" type="ORF">GQ55_7G108200</name>
</gene>
<dbReference type="EMBL" id="CM009755">
    <property type="protein sequence ID" value="PUZ46757.1"/>
    <property type="molecule type" value="Genomic_DNA"/>
</dbReference>
<organism evidence="2 3">
    <name type="scientific">Panicum hallii var. hallii</name>
    <dbReference type="NCBI Taxonomy" id="1504633"/>
    <lineage>
        <taxon>Eukaryota</taxon>
        <taxon>Viridiplantae</taxon>
        <taxon>Streptophyta</taxon>
        <taxon>Embryophyta</taxon>
        <taxon>Tracheophyta</taxon>
        <taxon>Spermatophyta</taxon>
        <taxon>Magnoliopsida</taxon>
        <taxon>Liliopsida</taxon>
        <taxon>Poales</taxon>
        <taxon>Poaceae</taxon>
        <taxon>PACMAD clade</taxon>
        <taxon>Panicoideae</taxon>
        <taxon>Panicodae</taxon>
        <taxon>Paniceae</taxon>
        <taxon>Panicinae</taxon>
        <taxon>Panicum</taxon>
        <taxon>Panicum sect. Panicum</taxon>
    </lineage>
</organism>
<dbReference type="AlphaFoldDB" id="A0A2T7CTT0"/>
<dbReference type="Gramene" id="PUZ46757">
    <property type="protein sequence ID" value="PUZ46757"/>
    <property type="gene ID" value="GQ55_7G108200"/>
</dbReference>